<dbReference type="Proteomes" id="UP000285712">
    <property type="component" value="Unassembled WGS sequence"/>
</dbReference>
<comment type="caution">
    <text evidence="2">The sequence shown here is derived from an EMBL/GenBank/DDBJ whole genome shotgun (WGS) entry which is preliminary data.</text>
</comment>
<feature type="region of interest" description="Disordered" evidence="1">
    <location>
        <begin position="1"/>
        <end position="88"/>
    </location>
</feature>
<evidence type="ECO:0000256" key="1">
    <source>
        <dbReference type="SAM" id="MobiDB-lite"/>
    </source>
</evidence>
<gene>
    <name evidence="2" type="ORF">DYB35_000035</name>
    <name evidence="3" type="ORF">DYB37_010657</name>
</gene>
<dbReference type="EMBL" id="QUTG01003021">
    <property type="protein sequence ID" value="RHY93586.1"/>
    <property type="molecule type" value="Genomic_DNA"/>
</dbReference>
<sequence length="88" mass="9593">MVGFGRSKKSTATFGEGIGQVDGSSLLDGYGEPTVATLYDSNNHDKKVKQRDAHSRNPEDVDNDGTKKPPVKRSWFSLGRSTKNSTHP</sequence>
<proteinExistence type="predicted"/>
<dbReference type="AlphaFoldDB" id="A0A3R7BJL1"/>
<feature type="compositionally biased region" description="Basic and acidic residues" evidence="1">
    <location>
        <begin position="42"/>
        <end position="67"/>
    </location>
</feature>
<protein>
    <submittedName>
        <fullName evidence="2">Uncharacterized protein</fullName>
    </submittedName>
</protein>
<organism evidence="2 5">
    <name type="scientific">Aphanomyces astaci</name>
    <name type="common">Crayfish plague agent</name>
    <dbReference type="NCBI Taxonomy" id="112090"/>
    <lineage>
        <taxon>Eukaryota</taxon>
        <taxon>Sar</taxon>
        <taxon>Stramenopiles</taxon>
        <taxon>Oomycota</taxon>
        <taxon>Saprolegniomycetes</taxon>
        <taxon>Saprolegniales</taxon>
        <taxon>Verrucalvaceae</taxon>
        <taxon>Aphanomyces</taxon>
    </lineage>
</organism>
<evidence type="ECO:0000313" key="2">
    <source>
        <dbReference type="EMBL" id="RHY93586.1"/>
    </source>
</evidence>
<name>A0A3R7BJL1_APHAT</name>
<evidence type="ECO:0000313" key="4">
    <source>
        <dbReference type="Proteomes" id="UP000285430"/>
    </source>
</evidence>
<reference evidence="4 5" key="1">
    <citation type="submission" date="2018-08" db="EMBL/GenBank/DDBJ databases">
        <title>Aphanomyces genome sequencing and annotation.</title>
        <authorList>
            <person name="Minardi D."/>
            <person name="Oidtmann B."/>
            <person name="Van Der Giezen M."/>
            <person name="Studholme D.J."/>
        </authorList>
    </citation>
    <scope>NUCLEOTIDE SEQUENCE [LARGE SCALE GENOMIC DNA]</scope>
    <source>
        <strain evidence="3 4">Da</strain>
        <strain evidence="2 5">Sv</strain>
    </source>
</reference>
<feature type="compositionally biased region" description="Polar residues" evidence="1">
    <location>
        <begin position="79"/>
        <end position="88"/>
    </location>
</feature>
<accession>A0A3R7BJL1</accession>
<dbReference type="Proteomes" id="UP000285430">
    <property type="component" value="Unassembled WGS sequence"/>
</dbReference>
<evidence type="ECO:0000313" key="3">
    <source>
        <dbReference type="EMBL" id="RHZ25234.1"/>
    </source>
</evidence>
<evidence type="ECO:0000313" key="5">
    <source>
        <dbReference type="Proteomes" id="UP000285712"/>
    </source>
</evidence>
<dbReference type="EMBL" id="QUTH01002568">
    <property type="protein sequence ID" value="RHZ25234.1"/>
    <property type="molecule type" value="Genomic_DNA"/>
</dbReference>
<dbReference type="VEuPathDB" id="FungiDB:H257_04016"/>